<dbReference type="EC" id="2.7.7.2" evidence="15"/>
<dbReference type="Gene3D" id="3.40.50.620">
    <property type="entry name" value="HUPs"/>
    <property type="match status" value="1"/>
</dbReference>
<comment type="function">
    <text evidence="1">Catalyzes the phosphorylation of riboflavin to FMN followed by the adenylation of FMN to FAD.</text>
</comment>
<dbReference type="UniPathway" id="UPA00276">
    <property type="reaction ID" value="UER00406"/>
</dbReference>
<comment type="pathway">
    <text evidence="2 15">Cofactor biosynthesis; FAD biosynthesis; FAD from FMN: step 1/1.</text>
</comment>
<comment type="pathway">
    <text evidence="3 15">Cofactor biosynthesis; FMN biosynthesis; FMN from riboflavin (ATP route): step 1/1.</text>
</comment>
<dbReference type="InterPro" id="IPR015865">
    <property type="entry name" value="Riboflavin_kinase_bac/euk"/>
</dbReference>
<dbReference type="Pfam" id="PF01687">
    <property type="entry name" value="Flavokinase"/>
    <property type="match status" value="1"/>
</dbReference>
<dbReference type="InterPro" id="IPR023468">
    <property type="entry name" value="Riboflavin_kinase"/>
</dbReference>
<evidence type="ECO:0000256" key="6">
    <source>
        <dbReference type="ARBA" id="ARBA00022679"/>
    </source>
</evidence>
<dbReference type="PANTHER" id="PTHR22749:SF6">
    <property type="entry name" value="RIBOFLAVIN KINASE"/>
    <property type="match status" value="1"/>
</dbReference>
<dbReference type="InterPro" id="IPR002606">
    <property type="entry name" value="Riboflavin_kinase_bac"/>
</dbReference>
<dbReference type="AlphaFoldDB" id="A0A134BG97"/>
<dbReference type="Pfam" id="PF06574">
    <property type="entry name" value="FAD_syn"/>
    <property type="match status" value="1"/>
</dbReference>
<evidence type="ECO:0000256" key="4">
    <source>
        <dbReference type="ARBA" id="ARBA00022630"/>
    </source>
</evidence>
<evidence type="ECO:0000313" key="17">
    <source>
        <dbReference type="EMBL" id="KXB78920.1"/>
    </source>
</evidence>
<dbReference type="GO" id="GO:0009231">
    <property type="term" value="P:riboflavin biosynthetic process"/>
    <property type="evidence" value="ECO:0007669"/>
    <property type="project" value="InterPro"/>
</dbReference>
<dbReference type="GO" id="GO:0003919">
    <property type="term" value="F:FMN adenylyltransferase activity"/>
    <property type="evidence" value="ECO:0007669"/>
    <property type="project" value="UniProtKB-UniRule"/>
</dbReference>
<comment type="caution">
    <text evidence="17">The sequence shown here is derived from an EMBL/GenBank/DDBJ whole genome shotgun (WGS) entry which is preliminary data.</text>
</comment>
<evidence type="ECO:0000256" key="11">
    <source>
        <dbReference type="ARBA" id="ARBA00022840"/>
    </source>
</evidence>
<evidence type="ECO:0000256" key="7">
    <source>
        <dbReference type="ARBA" id="ARBA00022695"/>
    </source>
</evidence>
<evidence type="ECO:0000256" key="5">
    <source>
        <dbReference type="ARBA" id="ARBA00022643"/>
    </source>
</evidence>
<dbReference type="Proteomes" id="UP000070224">
    <property type="component" value="Unassembled WGS sequence"/>
</dbReference>
<keyword evidence="4 15" id="KW-0285">Flavoprotein</keyword>
<dbReference type="GO" id="GO:0009398">
    <property type="term" value="P:FMN biosynthetic process"/>
    <property type="evidence" value="ECO:0007669"/>
    <property type="project" value="UniProtKB-UniRule"/>
</dbReference>
<comment type="similarity">
    <text evidence="15">Belongs to the ribF family.</text>
</comment>
<evidence type="ECO:0000256" key="8">
    <source>
        <dbReference type="ARBA" id="ARBA00022741"/>
    </source>
</evidence>
<comment type="catalytic activity">
    <reaction evidence="14 15">
        <text>FMN + ATP + H(+) = FAD + diphosphate</text>
        <dbReference type="Rhea" id="RHEA:17237"/>
        <dbReference type="ChEBI" id="CHEBI:15378"/>
        <dbReference type="ChEBI" id="CHEBI:30616"/>
        <dbReference type="ChEBI" id="CHEBI:33019"/>
        <dbReference type="ChEBI" id="CHEBI:57692"/>
        <dbReference type="ChEBI" id="CHEBI:58210"/>
        <dbReference type="EC" id="2.7.7.2"/>
    </reaction>
</comment>
<proteinExistence type="inferred from homology"/>
<keyword evidence="8 15" id="KW-0547">Nucleotide-binding</keyword>
<dbReference type="GO" id="GO:0005524">
    <property type="term" value="F:ATP binding"/>
    <property type="evidence" value="ECO:0007669"/>
    <property type="project" value="UniProtKB-UniRule"/>
</dbReference>
<evidence type="ECO:0000256" key="1">
    <source>
        <dbReference type="ARBA" id="ARBA00002121"/>
    </source>
</evidence>
<keyword evidence="10 15" id="KW-0274">FAD</keyword>
<dbReference type="PIRSF" id="PIRSF004491">
    <property type="entry name" value="FAD_Synth"/>
    <property type="match status" value="1"/>
</dbReference>
<keyword evidence="12" id="KW-0511">Multifunctional enzyme</keyword>
<dbReference type="UniPathway" id="UPA00277">
    <property type="reaction ID" value="UER00407"/>
</dbReference>
<name>A0A134BG97_9PORP</name>
<reference evidence="18" key="1">
    <citation type="submission" date="2016-01" db="EMBL/GenBank/DDBJ databases">
        <authorList>
            <person name="Mitreva M."/>
            <person name="Pepin K.H."/>
            <person name="Mihindukulasuriya K.A."/>
            <person name="Fulton R."/>
            <person name="Fronick C."/>
            <person name="O'Laughlin M."/>
            <person name="Miner T."/>
            <person name="Herter B."/>
            <person name="Rosa B.A."/>
            <person name="Cordes M."/>
            <person name="Tomlinson C."/>
            <person name="Wollam A."/>
            <person name="Palsikar V.B."/>
            <person name="Mardis E.R."/>
            <person name="Wilson R.K."/>
        </authorList>
    </citation>
    <scope>NUCLEOTIDE SEQUENCE [LARGE SCALE GENOMIC DNA]</scope>
    <source>
        <strain evidence="18">KA00683</strain>
    </source>
</reference>
<dbReference type="InterPro" id="IPR023465">
    <property type="entry name" value="Riboflavin_kinase_dom_sf"/>
</dbReference>
<evidence type="ECO:0000256" key="14">
    <source>
        <dbReference type="ARBA" id="ARBA00049494"/>
    </source>
</evidence>
<accession>A0A134BG97</accession>
<dbReference type="NCBIfam" id="TIGR00083">
    <property type="entry name" value="ribF"/>
    <property type="match status" value="1"/>
</dbReference>
<evidence type="ECO:0000256" key="2">
    <source>
        <dbReference type="ARBA" id="ARBA00004726"/>
    </source>
</evidence>
<evidence type="ECO:0000256" key="10">
    <source>
        <dbReference type="ARBA" id="ARBA00022827"/>
    </source>
</evidence>
<keyword evidence="11 15" id="KW-0067">ATP-binding</keyword>
<dbReference type="RefSeq" id="WP_060934706.1">
    <property type="nucleotide sequence ID" value="NZ_KQ960409.1"/>
</dbReference>
<keyword evidence="7 15" id="KW-0548">Nucleotidyltransferase</keyword>
<evidence type="ECO:0000256" key="15">
    <source>
        <dbReference type="PIRNR" id="PIRNR004491"/>
    </source>
</evidence>
<dbReference type="OrthoDB" id="9803667at2"/>
<dbReference type="GO" id="GO:0008531">
    <property type="term" value="F:riboflavin kinase activity"/>
    <property type="evidence" value="ECO:0007669"/>
    <property type="project" value="UniProtKB-UniRule"/>
</dbReference>
<keyword evidence="18" id="KW-1185">Reference proteome</keyword>
<dbReference type="STRING" id="322095.HMPREF3185_00048"/>
<evidence type="ECO:0000259" key="16">
    <source>
        <dbReference type="SMART" id="SM00904"/>
    </source>
</evidence>
<protein>
    <recommendedName>
        <fullName evidence="15">Riboflavin biosynthesis protein</fullName>
    </recommendedName>
    <domain>
        <recommendedName>
            <fullName evidence="15">Riboflavin kinase</fullName>
            <ecNumber evidence="15">2.7.1.26</ecNumber>
        </recommendedName>
        <alternativeName>
            <fullName evidence="15">Flavokinase</fullName>
        </alternativeName>
    </domain>
    <domain>
        <recommendedName>
            <fullName evidence="15">FMN adenylyltransferase</fullName>
            <ecNumber evidence="15">2.7.7.2</ecNumber>
        </recommendedName>
        <alternativeName>
            <fullName evidence="15">FAD pyrophosphorylase</fullName>
        </alternativeName>
        <alternativeName>
            <fullName evidence="15">FAD synthase</fullName>
        </alternativeName>
    </domain>
</protein>
<dbReference type="SUPFAM" id="SSF82114">
    <property type="entry name" value="Riboflavin kinase-like"/>
    <property type="match status" value="1"/>
</dbReference>
<evidence type="ECO:0000256" key="9">
    <source>
        <dbReference type="ARBA" id="ARBA00022777"/>
    </source>
</evidence>
<gene>
    <name evidence="17" type="ORF">HMPREF3185_00048</name>
</gene>
<comment type="catalytic activity">
    <reaction evidence="13 15">
        <text>riboflavin + ATP = FMN + ADP + H(+)</text>
        <dbReference type="Rhea" id="RHEA:14357"/>
        <dbReference type="ChEBI" id="CHEBI:15378"/>
        <dbReference type="ChEBI" id="CHEBI:30616"/>
        <dbReference type="ChEBI" id="CHEBI:57986"/>
        <dbReference type="ChEBI" id="CHEBI:58210"/>
        <dbReference type="ChEBI" id="CHEBI:456216"/>
        <dbReference type="EC" id="2.7.1.26"/>
    </reaction>
</comment>
<dbReference type="Gene3D" id="2.40.30.30">
    <property type="entry name" value="Riboflavin kinase-like"/>
    <property type="match status" value="1"/>
</dbReference>
<keyword evidence="9 15" id="KW-0418">Kinase</keyword>
<dbReference type="InterPro" id="IPR015864">
    <property type="entry name" value="FAD_synthase"/>
</dbReference>
<dbReference type="PATRIC" id="fig|322095.3.peg.48"/>
<feature type="domain" description="Riboflavin kinase" evidence="16">
    <location>
        <begin position="171"/>
        <end position="302"/>
    </location>
</feature>
<dbReference type="EC" id="2.7.1.26" evidence="15"/>
<dbReference type="EMBL" id="LSDK01000005">
    <property type="protein sequence ID" value="KXB78920.1"/>
    <property type="molecule type" value="Genomic_DNA"/>
</dbReference>
<sequence>MDQKVIATIGAFDGVHLGHQALFAQMRDYAARYEDARLVILTFVPYPADVLRPHGSQHIDPPHRHLERLAELEGFEVVPMVFSAELATHSAETFIREVLHEQLHVTDLFLGYDNRFGAGAKLAYEDYKALGALYGMEVIQADSLSLSGEIVSSTAIKSLIRSGEMREAHRALGRPHAIYGTVVAGQKLGRRLGYPTANVQREDADQLLPPDGVYACDLELLRPTGRSEQHHAMLYIGKRPTLGGELERTIEVHILDFDEMIYGMEVIVHIFEQLHPEHRFASTEELRSALETYEQDTRRYFAENTRY</sequence>
<dbReference type="PANTHER" id="PTHR22749">
    <property type="entry name" value="RIBOFLAVIN KINASE/FMN ADENYLYLTRANSFERASE"/>
    <property type="match status" value="1"/>
</dbReference>
<dbReference type="SUPFAM" id="SSF52374">
    <property type="entry name" value="Nucleotidylyl transferase"/>
    <property type="match status" value="1"/>
</dbReference>
<dbReference type="GO" id="GO:0006747">
    <property type="term" value="P:FAD biosynthetic process"/>
    <property type="evidence" value="ECO:0007669"/>
    <property type="project" value="UniProtKB-UniRule"/>
</dbReference>
<dbReference type="SMART" id="SM00904">
    <property type="entry name" value="Flavokinase"/>
    <property type="match status" value="1"/>
</dbReference>
<dbReference type="InterPro" id="IPR014729">
    <property type="entry name" value="Rossmann-like_a/b/a_fold"/>
</dbReference>
<dbReference type="CDD" id="cd02064">
    <property type="entry name" value="FAD_synthetase_N"/>
    <property type="match status" value="1"/>
</dbReference>
<evidence type="ECO:0000313" key="18">
    <source>
        <dbReference type="Proteomes" id="UP000070224"/>
    </source>
</evidence>
<organism evidence="17 18">
    <name type="scientific">Porphyromonas somerae</name>
    <dbReference type="NCBI Taxonomy" id="322095"/>
    <lineage>
        <taxon>Bacteria</taxon>
        <taxon>Pseudomonadati</taxon>
        <taxon>Bacteroidota</taxon>
        <taxon>Bacteroidia</taxon>
        <taxon>Bacteroidales</taxon>
        <taxon>Porphyromonadaceae</taxon>
        <taxon>Porphyromonas</taxon>
    </lineage>
</organism>
<evidence type="ECO:0000256" key="12">
    <source>
        <dbReference type="ARBA" id="ARBA00023268"/>
    </source>
</evidence>
<keyword evidence="6 15" id="KW-0808">Transferase</keyword>
<evidence type="ECO:0000256" key="3">
    <source>
        <dbReference type="ARBA" id="ARBA00005201"/>
    </source>
</evidence>
<evidence type="ECO:0000256" key="13">
    <source>
        <dbReference type="ARBA" id="ARBA00047880"/>
    </source>
</evidence>
<keyword evidence="5 15" id="KW-0288">FMN</keyword>